<dbReference type="Proteomes" id="UP001200430">
    <property type="component" value="Unassembled WGS sequence"/>
</dbReference>
<evidence type="ECO:0000256" key="2">
    <source>
        <dbReference type="ARBA" id="ARBA00022448"/>
    </source>
</evidence>
<evidence type="ECO:0000313" key="10">
    <source>
        <dbReference type="EMBL" id="MCF4142630.1"/>
    </source>
</evidence>
<feature type="transmembrane region" description="Helical" evidence="9">
    <location>
        <begin position="153"/>
        <end position="172"/>
    </location>
</feature>
<name>A0ABS9EN66_9BACT</name>
<feature type="transmembrane region" description="Helical" evidence="9">
    <location>
        <begin position="47"/>
        <end position="67"/>
    </location>
</feature>
<keyword evidence="6 9" id="KW-1133">Transmembrane helix</keyword>
<reference evidence="10 11" key="1">
    <citation type="submission" date="2022-01" db="EMBL/GenBank/DDBJ databases">
        <title>Dethiosulfovibrio faecalis sp. nov., a novel proteolytic, non-sulfur-reducing bacterium isolated from a marine aquaculture solid waste bioreactor.</title>
        <authorList>
            <person name="Grabowski S."/>
            <person name="Apolinario E."/>
            <person name="Schneider N."/>
            <person name="Marshall C.W."/>
            <person name="Sowers K.R."/>
        </authorList>
    </citation>
    <scope>NUCLEOTIDE SEQUENCE [LARGE SCALE GENOMIC DNA]</scope>
    <source>
        <strain evidence="10 11">DSM 12537</strain>
    </source>
</reference>
<keyword evidence="2" id="KW-0813">Transport</keyword>
<evidence type="ECO:0000256" key="1">
    <source>
        <dbReference type="ARBA" id="ARBA00004429"/>
    </source>
</evidence>
<evidence type="ECO:0000256" key="9">
    <source>
        <dbReference type="SAM" id="Phobius"/>
    </source>
</evidence>
<evidence type="ECO:0000256" key="6">
    <source>
        <dbReference type="ARBA" id="ARBA00022989"/>
    </source>
</evidence>
<dbReference type="Pfam" id="PF04143">
    <property type="entry name" value="Sulf_transp"/>
    <property type="match status" value="1"/>
</dbReference>
<dbReference type="RefSeq" id="WP_236099352.1">
    <property type="nucleotide sequence ID" value="NZ_JAKGUD010000006.1"/>
</dbReference>
<keyword evidence="3" id="KW-1003">Cell membrane</keyword>
<feature type="transmembrane region" description="Helical" evidence="9">
    <location>
        <begin position="17"/>
        <end position="35"/>
    </location>
</feature>
<dbReference type="PANTHER" id="PTHR30574:SF1">
    <property type="entry name" value="SULPHUR TRANSPORT DOMAIN-CONTAINING PROTEIN"/>
    <property type="match status" value="1"/>
</dbReference>
<comment type="subcellular location">
    <subcellularLocation>
        <location evidence="1">Cell inner membrane</location>
        <topology evidence="1">Multi-pass membrane protein</topology>
    </subcellularLocation>
</comment>
<feature type="transmembrane region" description="Helical" evidence="9">
    <location>
        <begin position="87"/>
        <end position="106"/>
    </location>
</feature>
<evidence type="ECO:0000313" key="11">
    <source>
        <dbReference type="Proteomes" id="UP001200430"/>
    </source>
</evidence>
<evidence type="ECO:0000256" key="4">
    <source>
        <dbReference type="ARBA" id="ARBA00022519"/>
    </source>
</evidence>
<sequence>MNIRDNKYYRLFLKTPWPYYAGAVILAVLNIAIFASSGKPWGVTSPFALWGTWIYETLGGSVDTWVYYAGSHGKALSKGLLANGGSIRNIGIIVGALLATLLASEFKIKKIKSLRQVVAAILGGLLMGYGARIAFGCNIGALFSGVASMALSGWIYLAFMFLGAFVGSKLLVKFFM</sequence>
<keyword evidence="7 9" id="KW-0472">Membrane</keyword>
<comment type="caution">
    <text evidence="10">The sequence shown here is derived from an EMBL/GenBank/DDBJ whole genome shotgun (WGS) entry which is preliminary data.</text>
</comment>
<comment type="similarity">
    <text evidence="8">Belongs to the TsuA/YedE (TC 9.B.102) family.</text>
</comment>
<proteinExistence type="inferred from homology"/>
<keyword evidence="4" id="KW-0997">Cell inner membrane</keyword>
<accession>A0ABS9EN66</accession>
<feature type="transmembrane region" description="Helical" evidence="9">
    <location>
        <begin position="118"/>
        <end position="141"/>
    </location>
</feature>
<keyword evidence="11" id="KW-1185">Reference proteome</keyword>
<evidence type="ECO:0000256" key="3">
    <source>
        <dbReference type="ARBA" id="ARBA00022475"/>
    </source>
</evidence>
<dbReference type="InterPro" id="IPR007272">
    <property type="entry name" value="Sulf_transp_TsuA/YedE"/>
</dbReference>
<evidence type="ECO:0000256" key="8">
    <source>
        <dbReference type="ARBA" id="ARBA00035655"/>
    </source>
</evidence>
<dbReference type="EMBL" id="JAKGUD010000006">
    <property type="protein sequence ID" value="MCF4142630.1"/>
    <property type="molecule type" value="Genomic_DNA"/>
</dbReference>
<evidence type="ECO:0000256" key="7">
    <source>
        <dbReference type="ARBA" id="ARBA00023136"/>
    </source>
</evidence>
<gene>
    <name evidence="10" type="ORF">L2W38_07355</name>
</gene>
<keyword evidence="5 9" id="KW-0812">Transmembrane</keyword>
<protein>
    <submittedName>
        <fullName evidence="10">YeeE/YedE family protein</fullName>
    </submittedName>
</protein>
<evidence type="ECO:0000256" key="5">
    <source>
        <dbReference type="ARBA" id="ARBA00022692"/>
    </source>
</evidence>
<dbReference type="PANTHER" id="PTHR30574">
    <property type="entry name" value="INNER MEMBRANE PROTEIN YEDE"/>
    <property type="match status" value="1"/>
</dbReference>
<organism evidence="10 11">
    <name type="scientific">Dethiosulfovibrio marinus</name>
    <dbReference type="NCBI Taxonomy" id="133532"/>
    <lineage>
        <taxon>Bacteria</taxon>
        <taxon>Thermotogati</taxon>
        <taxon>Synergistota</taxon>
        <taxon>Synergistia</taxon>
        <taxon>Synergistales</taxon>
        <taxon>Dethiosulfovibrionaceae</taxon>
        <taxon>Dethiosulfovibrio</taxon>
    </lineage>
</organism>